<dbReference type="InterPro" id="IPR051948">
    <property type="entry name" value="Hsp70_co-chaperone_J-domain"/>
</dbReference>
<dbReference type="PANTHER" id="PTHR44360">
    <property type="entry name" value="DNAJ HOMOLOG SUBFAMILY B MEMBER 9"/>
    <property type="match status" value="1"/>
</dbReference>
<keyword evidence="1" id="KW-0963">Cytoplasm</keyword>
<evidence type="ECO:0000259" key="4">
    <source>
        <dbReference type="PROSITE" id="PS50076"/>
    </source>
</evidence>
<dbReference type="OrthoDB" id="5635292at2"/>
<dbReference type="Pfam" id="PF00226">
    <property type="entry name" value="DnaJ"/>
    <property type="match status" value="1"/>
</dbReference>
<dbReference type="PROSITE" id="PS00636">
    <property type="entry name" value="DNAJ_1"/>
    <property type="match status" value="1"/>
</dbReference>
<keyword evidence="6" id="KW-1185">Reference proteome</keyword>
<dbReference type="SUPFAM" id="SSF46565">
    <property type="entry name" value="Chaperone J-domain"/>
    <property type="match status" value="1"/>
</dbReference>
<organism evidence="5 6">
    <name type="scientific">Legionella jordanis</name>
    <dbReference type="NCBI Taxonomy" id="456"/>
    <lineage>
        <taxon>Bacteria</taxon>
        <taxon>Pseudomonadati</taxon>
        <taxon>Pseudomonadota</taxon>
        <taxon>Gammaproteobacteria</taxon>
        <taxon>Legionellales</taxon>
        <taxon>Legionellaceae</taxon>
        <taxon>Legionella</taxon>
    </lineage>
</organism>
<evidence type="ECO:0000256" key="2">
    <source>
        <dbReference type="ARBA" id="ARBA00023186"/>
    </source>
</evidence>
<evidence type="ECO:0000256" key="3">
    <source>
        <dbReference type="SAM" id="Phobius"/>
    </source>
</evidence>
<evidence type="ECO:0000313" key="5">
    <source>
        <dbReference type="EMBL" id="KTD16176.1"/>
    </source>
</evidence>
<dbReference type="PANTHER" id="PTHR44360:SF1">
    <property type="entry name" value="DNAJ HOMOLOG SUBFAMILY B MEMBER 9"/>
    <property type="match status" value="1"/>
</dbReference>
<dbReference type="PATRIC" id="fig|456.5.peg.512"/>
<keyword evidence="3" id="KW-1133">Transmembrane helix</keyword>
<dbReference type="InterPro" id="IPR036869">
    <property type="entry name" value="J_dom_sf"/>
</dbReference>
<dbReference type="InterPro" id="IPR018253">
    <property type="entry name" value="DnaJ_domain_CS"/>
</dbReference>
<evidence type="ECO:0000313" key="6">
    <source>
        <dbReference type="Proteomes" id="UP000055035"/>
    </source>
</evidence>
<dbReference type="SMART" id="SM00271">
    <property type="entry name" value="DnaJ"/>
    <property type="match status" value="1"/>
</dbReference>
<dbReference type="GO" id="GO:0036503">
    <property type="term" value="P:ERAD pathway"/>
    <property type="evidence" value="ECO:0007669"/>
    <property type="project" value="TreeGrafter"/>
</dbReference>
<dbReference type="PRINTS" id="PR00625">
    <property type="entry name" value="JDOMAIN"/>
</dbReference>
<dbReference type="PROSITE" id="PS50076">
    <property type="entry name" value="DNAJ_2"/>
    <property type="match status" value="1"/>
</dbReference>
<accession>A0A0W0V7T0</accession>
<feature type="transmembrane region" description="Helical" evidence="3">
    <location>
        <begin position="454"/>
        <end position="476"/>
    </location>
</feature>
<evidence type="ECO:0000256" key="1">
    <source>
        <dbReference type="ARBA" id="ARBA00022490"/>
    </source>
</evidence>
<name>A0A0W0V7T0_9GAMM</name>
<dbReference type="Gene3D" id="1.10.287.110">
    <property type="entry name" value="DnaJ domain"/>
    <property type="match status" value="1"/>
</dbReference>
<reference evidence="5 6" key="1">
    <citation type="submission" date="2015-11" db="EMBL/GenBank/DDBJ databases">
        <title>Genomic analysis of 38 Legionella species identifies large and diverse effector repertoires.</title>
        <authorList>
            <person name="Burstein D."/>
            <person name="Amaro F."/>
            <person name="Zusman T."/>
            <person name="Lifshitz Z."/>
            <person name="Cohen O."/>
            <person name="Gilbert J.A."/>
            <person name="Pupko T."/>
            <person name="Shuman H.A."/>
            <person name="Segal G."/>
        </authorList>
    </citation>
    <scope>NUCLEOTIDE SEQUENCE [LARGE SCALE GENOMIC DNA]</scope>
    <source>
        <strain evidence="5 6">BL-540</strain>
    </source>
</reference>
<keyword evidence="2" id="KW-0143">Chaperone</keyword>
<protein>
    <submittedName>
        <fullName evidence="5">Molecular chaperone DnaJ</fullName>
    </submittedName>
</protein>
<dbReference type="EMBL" id="LNYJ01000011">
    <property type="protein sequence ID" value="KTD16176.1"/>
    <property type="molecule type" value="Genomic_DNA"/>
</dbReference>
<dbReference type="CDD" id="cd06257">
    <property type="entry name" value="DnaJ"/>
    <property type="match status" value="1"/>
</dbReference>
<comment type="caution">
    <text evidence="5">The sequence shown here is derived from an EMBL/GenBank/DDBJ whole genome shotgun (WGS) entry which is preliminary data.</text>
</comment>
<feature type="domain" description="J" evidence="4">
    <location>
        <begin position="3"/>
        <end position="65"/>
    </location>
</feature>
<proteinExistence type="predicted"/>
<gene>
    <name evidence="5" type="primary">dnaJ_1</name>
    <name evidence="5" type="ORF">Ljor_0482</name>
</gene>
<dbReference type="InterPro" id="IPR001623">
    <property type="entry name" value="DnaJ_domain"/>
</dbReference>
<sequence>MADFYALLEIDKHATQEEIKTAYKRLARLYHPDKAPDKEEEFKKISEAYETLSDPKKRRAYDGFSLANSDGYLARYAKQRLPFYLSLEPNQHDHYSYVNKLFKLEGNDKLIIGQGIEDKDELWEKLHYVAYVIDQKIKHLSSQSRKKPQGKIKEEIDRLRCNSRKIGAISAVLLGFDGQEKFLYDLTLDIEHTEEMKAIETLIGGRERLINYIKNDPYINAAEGIFVLRDGNCLTPHNFVQLISCRNTVSMSGSLRYLSKVNLLTQANIDLLMHHKQYDLEIGCGLARLKLLGILDQRLFEIVVRSGKHAKSVGSELEGLKFAGILNEENLKIVAYTIPGKSVWKPLWAMKREGFLTKEHSDALLWQGPQELCNLNHHLNQMVAHGLYLLSCDPVKGKTAMLLALELKQDLKAFYEKPTEEQIAIKDAFKQSFVKKLHSKDGEMSTHRERWKVILANVAMAFTGLGLFAIGVNLLIHKQGLFTQTKREKLLKAVEKSEWLNSSSFSYS</sequence>
<keyword evidence="3" id="KW-0472">Membrane</keyword>
<dbReference type="GO" id="GO:0051787">
    <property type="term" value="F:misfolded protein binding"/>
    <property type="evidence" value="ECO:0007669"/>
    <property type="project" value="TreeGrafter"/>
</dbReference>
<dbReference type="RefSeq" id="WP_058470051.1">
    <property type="nucleotide sequence ID" value="NZ_CAAAIC010000004.1"/>
</dbReference>
<dbReference type="Proteomes" id="UP000055035">
    <property type="component" value="Unassembled WGS sequence"/>
</dbReference>
<dbReference type="AlphaFoldDB" id="A0A0W0V7T0"/>
<dbReference type="STRING" id="456.Ljor_0482"/>
<keyword evidence="3" id="KW-0812">Transmembrane</keyword>
<dbReference type="GO" id="GO:0051087">
    <property type="term" value="F:protein-folding chaperone binding"/>
    <property type="evidence" value="ECO:0007669"/>
    <property type="project" value="TreeGrafter"/>
</dbReference>